<name>A0A6C0KGP5_9ZZZZ</name>
<evidence type="ECO:0000313" key="1">
    <source>
        <dbReference type="EMBL" id="QHU15957.1"/>
    </source>
</evidence>
<dbReference type="EMBL" id="MN740871">
    <property type="protein sequence ID" value="QHU15957.1"/>
    <property type="molecule type" value="Genomic_DNA"/>
</dbReference>
<organism evidence="1">
    <name type="scientific">viral metagenome</name>
    <dbReference type="NCBI Taxonomy" id="1070528"/>
    <lineage>
        <taxon>unclassified sequences</taxon>
        <taxon>metagenomes</taxon>
        <taxon>organismal metagenomes</taxon>
    </lineage>
</organism>
<accession>A0A6C0KGP5</accession>
<proteinExistence type="predicted"/>
<reference evidence="1" key="1">
    <citation type="journal article" date="2020" name="Nature">
        <title>Giant virus diversity and host interactions through global metagenomics.</title>
        <authorList>
            <person name="Schulz F."/>
            <person name="Roux S."/>
            <person name="Paez-Espino D."/>
            <person name="Jungbluth S."/>
            <person name="Walsh D.A."/>
            <person name="Denef V.J."/>
            <person name="McMahon K.D."/>
            <person name="Konstantinidis K.T."/>
            <person name="Eloe-Fadrosh E.A."/>
            <person name="Kyrpides N.C."/>
            <person name="Woyke T."/>
        </authorList>
    </citation>
    <scope>NUCLEOTIDE SEQUENCE</scope>
    <source>
        <strain evidence="1">GVMAG-S-3300010158-109</strain>
    </source>
</reference>
<dbReference type="AlphaFoldDB" id="A0A6C0KGP5"/>
<protein>
    <submittedName>
        <fullName evidence="1">Uncharacterized protein</fullName>
    </submittedName>
</protein>
<sequence>MSHKSFPYARIATFGQLNPVLRTDPVGYSIYKDIDSSFDIGPTSRLFGPEQPNSQLYMAEKCSKEWDGACELLSRNNDGTKCNAGKVESPLFKTPSPPGMTIGDFLVENAAVLKFCDMSSCKMTHESYNPMDPASPYVTSYSGDGYVECLPVCKAPENPDSDVLLNKVLNKPHLHVDLLVNMYHNVADRKKYENTRLGMIFSVLDAYFQK</sequence>